<dbReference type="RefSeq" id="WP_107582083.1">
    <property type="nucleotide sequence ID" value="NZ_JAERMS010000037.1"/>
</dbReference>
<comment type="caution">
    <text evidence="1">The sequence shown here is derived from an EMBL/GenBank/DDBJ whole genome shotgun (WGS) entry which is preliminary data.</text>
</comment>
<sequence length="67" mass="7676">MERKKYIVPAVEVIRMASESIMIEASPGVGGDYDPSLPIGAKRNGVFLEDEEEDIAYQWPNYRLWDE</sequence>
<organism evidence="1 2">
    <name type="scientific">Prevotella illustrans</name>
    <dbReference type="NCBI Taxonomy" id="2800387"/>
    <lineage>
        <taxon>Bacteria</taxon>
        <taxon>Pseudomonadati</taxon>
        <taxon>Bacteroidota</taxon>
        <taxon>Bacteroidia</taxon>
        <taxon>Bacteroidales</taxon>
        <taxon>Prevotellaceae</taxon>
        <taxon>Prevotella</taxon>
    </lineage>
</organism>
<reference evidence="1 2" key="1">
    <citation type="submission" date="2021-01" db="EMBL/GenBank/DDBJ databases">
        <title>Prevotella A2931 sp. nov.</title>
        <authorList>
            <person name="Buhl M."/>
            <person name="Oberhettinger P."/>
        </authorList>
    </citation>
    <scope>NUCLEOTIDE SEQUENCE [LARGE SCALE GENOMIC DNA]</scope>
    <source>
        <strain evidence="1 2">A2931</strain>
    </source>
</reference>
<gene>
    <name evidence="1" type="ORF">JHU38_10005</name>
</gene>
<proteinExistence type="predicted"/>
<accession>A0ABS3M7E3</accession>
<name>A0ABS3M7E3_9BACT</name>
<keyword evidence="2" id="KW-1185">Reference proteome</keyword>
<dbReference type="Proteomes" id="UP000664265">
    <property type="component" value="Unassembled WGS sequence"/>
</dbReference>
<dbReference type="EMBL" id="JAERMS010000037">
    <property type="protein sequence ID" value="MBO1364097.1"/>
    <property type="molecule type" value="Genomic_DNA"/>
</dbReference>
<evidence type="ECO:0000313" key="2">
    <source>
        <dbReference type="Proteomes" id="UP000664265"/>
    </source>
</evidence>
<protein>
    <submittedName>
        <fullName evidence="1">Uncharacterized protein</fullName>
    </submittedName>
</protein>
<evidence type="ECO:0000313" key="1">
    <source>
        <dbReference type="EMBL" id="MBO1364097.1"/>
    </source>
</evidence>